<keyword evidence="3" id="KW-1185">Reference proteome</keyword>
<comment type="caution">
    <text evidence="2">The sequence shown here is derived from an EMBL/GenBank/DDBJ whole genome shotgun (WGS) entry which is preliminary data.</text>
</comment>
<proteinExistence type="predicted"/>
<sequence length="106" mass="11595">MSHSTHLTSPPKTFVEETKDTAQTSTTSRPLLTLPAPEDVAKDGHQLEVNGKDVKLDALGPVGKISLFGMKVIYAAFSANLYTFNAPYSGQRRRHNVQNQQLGRNG</sequence>
<feature type="compositionally biased region" description="Polar residues" evidence="1">
    <location>
        <begin position="1"/>
        <end position="11"/>
    </location>
</feature>
<evidence type="ECO:0000313" key="2">
    <source>
        <dbReference type="EMBL" id="GJJ69201.1"/>
    </source>
</evidence>
<organism evidence="2 3">
    <name type="scientific">Entomortierella parvispora</name>
    <dbReference type="NCBI Taxonomy" id="205924"/>
    <lineage>
        <taxon>Eukaryota</taxon>
        <taxon>Fungi</taxon>
        <taxon>Fungi incertae sedis</taxon>
        <taxon>Mucoromycota</taxon>
        <taxon>Mortierellomycotina</taxon>
        <taxon>Mortierellomycetes</taxon>
        <taxon>Mortierellales</taxon>
        <taxon>Mortierellaceae</taxon>
        <taxon>Entomortierella</taxon>
    </lineage>
</organism>
<reference evidence="2" key="2">
    <citation type="journal article" date="2022" name="Microbiol. Resour. Announc.">
        <title>Whole-Genome Sequence of Entomortierella parvispora E1425, a Mucoromycotan Fungus Associated with Burkholderiaceae-Related Endosymbiotic Bacteria.</title>
        <authorList>
            <person name="Herlambang A."/>
            <person name="Guo Y."/>
            <person name="Takashima Y."/>
            <person name="Narisawa K."/>
            <person name="Ohta H."/>
            <person name="Nishizawa T."/>
        </authorList>
    </citation>
    <scope>NUCLEOTIDE SEQUENCE</scope>
    <source>
        <strain evidence="2">E1425</strain>
    </source>
</reference>
<reference evidence="2" key="1">
    <citation type="submission" date="2021-11" db="EMBL/GenBank/DDBJ databases">
        <authorList>
            <person name="Herlambang A."/>
            <person name="Guo Y."/>
            <person name="Takashima Y."/>
            <person name="Nishizawa T."/>
        </authorList>
    </citation>
    <scope>NUCLEOTIDE SEQUENCE</scope>
    <source>
        <strain evidence="2">E1425</strain>
    </source>
</reference>
<evidence type="ECO:0000313" key="3">
    <source>
        <dbReference type="Proteomes" id="UP000827284"/>
    </source>
</evidence>
<dbReference type="Proteomes" id="UP000827284">
    <property type="component" value="Unassembled WGS sequence"/>
</dbReference>
<evidence type="ECO:0000256" key="1">
    <source>
        <dbReference type="SAM" id="MobiDB-lite"/>
    </source>
</evidence>
<name>A0A9P3H319_9FUNG</name>
<dbReference type="OrthoDB" id="4590138at2759"/>
<gene>
    <name evidence="2" type="ORF">EMPS_01547</name>
</gene>
<dbReference type="AlphaFoldDB" id="A0A9P3H319"/>
<accession>A0A9P3H319</accession>
<protein>
    <submittedName>
        <fullName evidence="2">Uncharacterized protein</fullName>
    </submittedName>
</protein>
<dbReference type="EMBL" id="BQFW01000002">
    <property type="protein sequence ID" value="GJJ69201.1"/>
    <property type="molecule type" value="Genomic_DNA"/>
</dbReference>
<feature type="region of interest" description="Disordered" evidence="1">
    <location>
        <begin position="1"/>
        <end position="30"/>
    </location>
</feature>